<proteinExistence type="predicted"/>
<reference evidence="2 3" key="1">
    <citation type="submission" date="2014-02" db="EMBL/GenBank/DDBJ databases">
        <authorList>
            <person name="Sibley D."/>
            <person name="Venepally P."/>
            <person name="Karamycheva S."/>
            <person name="Hadjithomas M."/>
            <person name="Khan A."/>
            <person name="Brunk B."/>
            <person name="Roos D."/>
            <person name="Caler E."/>
            <person name="Lorenzi H."/>
        </authorList>
    </citation>
    <scope>NUCLEOTIDE SEQUENCE [LARGE SCALE GENOMIC DNA]</scope>
    <source>
        <strain evidence="2 3">GAB2-2007-GAL-DOM2</strain>
    </source>
</reference>
<feature type="compositionally biased region" description="Basic residues" evidence="1">
    <location>
        <begin position="1"/>
        <end position="10"/>
    </location>
</feature>
<dbReference type="Proteomes" id="UP000028837">
    <property type="component" value="Unassembled WGS sequence"/>
</dbReference>
<name>A0A086JZP9_TOXGO</name>
<feature type="region of interest" description="Disordered" evidence="1">
    <location>
        <begin position="148"/>
        <end position="196"/>
    </location>
</feature>
<organism evidence="2 3">
    <name type="scientific">Toxoplasma gondii GAB2-2007-GAL-DOM2</name>
    <dbReference type="NCBI Taxonomy" id="1130820"/>
    <lineage>
        <taxon>Eukaryota</taxon>
        <taxon>Sar</taxon>
        <taxon>Alveolata</taxon>
        <taxon>Apicomplexa</taxon>
        <taxon>Conoidasida</taxon>
        <taxon>Coccidia</taxon>
        <taxon>Eucoccidiorida</taxon>
        <taxon>Eimeriorina</taxon>
        <taxon>Sarcocystidae</taxon>
        <taxon>Toxoplasma</taxon>
    </lineage>
</organism>
<feature type="region of interest" description="Disordered" evidence="1">
    <location>
        <begin position="1"/>
        <end position="27"/>
    </location>
</feature>
<gene>
    <name evidence="2" type="ORF">TGDOM2_314310</name>
</gene>
<evidence type="ECO:0000313" key="2">
    <source>
        <dbReference type="EMBL" id="KFG37617.1"/>
    </source>
</evidence>
<evidence type="ECO:0000313" key="3">
    <source>
        <dbReference type="Proteomes" id="UP000028837"/>
    </source>
</evidence>
<dbReference type="EMBL" id="AHZU02000997">
    <property type="protein sequence ID" value="KFG37617.1"/>
    <property type="molecule type" value="Genomic_DNA"/>
</dbReference>
<comment type="caution">
    <text evidence="2">The sequence shown here is derived from an EMBL/GenBank/DDBJ whole genome shotgun (WGS) entry which is preliminary data.</text>
</comment>
<dbReference type="VEuPathDB" id="ToxoDB:TGDOM2_314310"/>
<accession>A0A086JZP9</accession>
<dbReference type="AlphaFoldDB" id="A0A086JZP9"/>
<feature type="compositionally biased region" description="Basic and acidic residues" evidence="1">
    <location>
        <begin position="181"/>
        <end position="196"/>
    </location>
</feature>
<feature type="compositionally biased region" description="Basic and acidic residues" evidence="1">
    <location>
        <begin position="15"/>
        <end position="26"/>
    </location>
</feature>
<evidence type="ECO:0000256" key="1">
    <source>
        <dbReference type="SAM" id="MobiDB-lite"/>
    </source>
</evidence>
<sequence length="225" mass="25298">MERLNPRRRLACAASEREKARKRDGGWKATRRTPNLFAVSFNNVTVCFSTPWQPSAIKMPQNWNTTPARNRELSANARTNKEAGNLIGVTSPTESKTQRVWSKKWIRKIQFMTATFHSKKESHGRRGETRGKNLRWLSQSRRFRLLGAPGQQRGRGGSRKQEHKLTCTWRDSGDTAPTAKSEGDAASDVRERQEARGCGETMSDACKISVVSTLCLGMTNASTFP</sequence>
<protein>
    <submittedName>
        <fullName evidence="2">Uncharacterized protein</fullName>
    </submittedName>
</protein>